<dbReference type="HOGENOM" id="CLU_057094_0_0_9"/>
<keyword evidence="1" id="KW-0812">Transmembrane</keyword>
<keyword evidence="1" id="KW-1133">Transmembrane helix</keyword>
<feature type="transmembrane region" description="Helical" evidence="1">
    <location>
        <begin position="247"/>
        <end position="269"/>
    </location>
</feature>
<sequence>MFSQTELTNSVQELTIVTEKRLIPFFPARQLRDELTPERYSGDPDQYASIARTAGARFYTNGWYFIGHMLRNNWLLPLILVIILFYGTAFASELNQAHRHLSLLTVNGVDPHRLWLSRFALGVLTTAAAVLVPVGLFLAGSLLFSPAGSLQYPILLWHIDGSETFITLAAFLGRGALLLFLVIMLGFAVDMLWSVLTRNALLAAVLTALTAGLGFFIQRTPWLPFPYLNVGAVSNGFALYRMGSGSFAQAVLVLTLWSIVLLAGALGLLQRNRRYGYDFRN</sequence>
<dbReference type="AlphaFoldDB" id="U4TMI6"/>
<dbReference type="Proteomes" id="UP000030647">
    <property type="component" value="Unassembled WGS sequence"/>
</dbReference>
<dbReference type="eggNOG" id="COG1277">
    <property type="taxonomic scope" value="Bacteria"/>
</dbReference>
<keyword evidence="3" id="KW-1185">Reference proteome</keyword>
<evidence type="ECO:0000256" key="1">
    <source>
        <dbReference type="SAM" id="Phobius"/>
    </source>
</evidence>
<reference evidence="3" key="1">
    <citation type="journal article" date="2013" name="Genome Announc.">
        <title>Whole-Genome Sequencing of Lactobacillus shenzhenensis Strain LY-73T.</title>
        <authorList>
            <person name="Lin Z."/>
            <person name="Liu Z."/>
            <person name="Yang R."/>
            <person name="Zou Y."/>
            <person name="Wan D."/>
            <person name="Chen J."/>
            <person name="Guo M."/>
            <person name="Zhao J."/>
            <person name="Fang C."/>
            <person name="Yang R."/>
            <person name="Liu F."/>
        </authorList>
    </citation>
    <scope>NUCLEOTIDE SEQUENCE [LARGE SCALE GENOMIC DNA]</scope>
    <source>
        <strain evidence="3">LY-73</strain>
    </source>
</reference>
<feature type="transmembrane region" description="Helical" evidence="1">
    <location>
        <begin position="164"/>
        <end position="188"/>
    </location>
</feature>
<dbReference type="EMBL" id="KI271583">
    <property type="protein sequence ID" value="ERL66096.1"/>
    <property type="molecule type" value="Genomic_DNA"/>
</dbReference>
<gene>
    <name evidence="2" type="ORF">L248_1188</name>
</gene>
<proteinExistence type="predicted"/>
<name>U4TMI6_9LACO</name>
<keyword evidence="1" id="KW-0472">Membrane</keyword>
<evidence type="ECO:0000313" key="3">
    <source>
        <dbReference type="Proteomes" id="UP000030647"/>
    </source>
</evidence>
<feature type="transmembrane region" description="Helical" evidence="1">
    <location>
        <begin position="200"/>
        <end position="217"/>
    </location>
</feature>
<evidence type="ECO:0000313" key="2">
    <source>
        <dbReference type="EMBL" id="ERL66096.1"/>
    </source>
</evidence>
<protein>
    <submittedName>
        <fullName evidence="2">Uncharacterized protein</fullName>
    </submittedName>
</protein>
<organism evidence="2 3">
    <name type="scientific">Schleiferilactobacillus shenzhenensis LY-73</name>
    <dbReference type="NCBI Taxonomy" id="1231336"/>
    <lineage>
        <taxon>Bacteria</taxon>
        <taxon>Bacillati</taxon>
        <taxon>Bacillota</taxon>
        <taxon>Bacilli</taxon>
        <taxon>Lactobacillales</taxon>
        <taxon>Lactobacillaceae</taxon>
        <taxon>Schleiferilactobacillus</taxon>
    </lineage>
</organism>
<feature type="transmembrane region" description="Helical" evidence="1">
    <location>
        <begin position="74"/>
        <end position="94"/>
    </location>
</feature>
<dbReference type="STRING" id="1231336.L248_1188"/>
<feature type="transmembrane region" description="Helical" evidence="1">
    <location>
        <begin position="115"/>
        <end position="144"/>
    </location>
</feature>
<accession>U4TMI6</accession>